<accession>A0A345IG80</accession>
<keyword evidence="3 7" id="KW-0274">FAD</keyword>
<dbReference type="SUPFAM" id="SSF51905">
    <property type="entry name" value="FAD/NAD(P)-binding domain"/>
    <property type="match status" value="1"/>
</dbReference>
<evidence type="ECO:0000256" key="7">
    <source>
        <dbReference type="RuleBase" id="RU364052"/>
    </source>
</evidence>
<keyword evidence="5 7" id="KW-0560">Oxidoreductase</keyword>
<dbReference type="Gene3D" id="3.90.660.20">
    <property type="entry name" value="Protoporphyrinogen oxidase, mitochondrial, domain 2"/>
    <property type="match status" value="1"/>
</dbReference>
<dbReference type="InterPro" id="IPR002937">
    <property type="entry name" value="Amino_oxidase"/>
</dbReference>
<comment type="pathway">
    <text evidence="7">Porphyrin-containing compound metabolism; protoheme biosynthesis.</text>
</comment>
<dbReference type="GO" id="GO:0005737">
    <property type="term" value="C:cytoplasm"/>
    <property type="evidence" value="ECO:0007669"/>
    <property type="project" value="UniProtKB-SubCell"/>
</dbReference>
<dbReference type="PANTHER" id="PTHR42923:SF3">
    <property type="entry name" value="PROTOPORPHYRINOGEN OXIDASE"/>
    <property type="match status" value="1"/>
</dbReference>
<dbReference type="PANTHER" id="PTHR42923">
    <property type="entry name" value="PROTOPORPHYRINOGEN OXIDASE"/>
    <property type="match status" value="1"/>
</dbReference>
<dbReference type="InterPro" id="IPR050464">
    <property type="entry name" value="Zeta_carotene_desat/Oxidored"/>
</dbReference>
<evidence type="ECO:0000313" key="11">
    <source>
        <dbReference type="Proteomes" id="UP000253744"/>
    </source>
</evidence>
<dbReference type="NCBIfam" id="TIGR00562">
    <property type="entry name" value="proto_IX_ox"/>
    <property type="match status" value="1"/>
</dbReference>
<organism evidence="10 11">
    <name type="scientific">Deinococcus wulumuqiensis</name>
    <dbReference type="NCBI Taxonomy" id="980427"/>
    <lineage>
        <taxon>Bacteria</taxon>
        <taxon>Thermotogati</taxon>
        <taxon>Deinococcota</taxon>
        <taxon>Deinococci</taxon>
        <taxon>Deinococcales</taxon>
        <taxon>Deinococcaceae</taxon>
        <taxon>Deinococcus</taxon>
    </lineage>
</organism>
<evidence type="ECO:0000256" key="2">
    <source>
        <dbReference type="ARBA" id="ARBA00022630"/>
    </source>
</evidence>
<dbReference type="Pfam" id="PF01593">
    <property type="entry name" value="Amino_oxidase"/>
    <property type="match status" value="1"/>
</dbReference>
<dbReference type="EC" id="1.3.3.15" evidence="7"/>
<keyword evidence="7" id="KW-0963">Cytoplasm</keyword>
<comment type="function">
    <text evidence="7">Involved in coproporphyrin-dependent heme b biosynthesis. Catalyzes the oxidation of coproporphyrinogen III to coproporphyrin III.</text>
</comment>
<dbReference type="KEGG" id="dwu:DVJ83_05475"/>
<keyword evidence="2 7" id="KW-0285">Flavoprotein</keyword>
<dbReference type="Gene3D" id="3.50.50.60">
    <property type="entry name" value="FAD/NAD(P)-binding domain"/>
    <property type="match status" value="1"/>
</dbReference>
<comment type="subcellular location">
    <subcellularLocation>
        <location evidence="7">Cytoplasm</location>
    </subcellularLocation>
</comment>
<dbReference type="InterPro" id="IPR036188">
    <property type="entry name" value="FAD/NAD-bd_sf"/>
</dbReference>
<reference evidence="10 11" key="1">
    <citation type="submission" date="2018-07" db="EMBL/GenBank/DDBJ databases">
        <title>Complete Genome and Methylome Analysis of Deinococcus wulumuqiensis NEB 479.</title>
        <authorList>
            <person name="Fomenkov A."/>
            <person name="Luyten Y."/>
            <person name="Vincze T."/>
            <person name="Anton B.P."/>
            <person name="Clark T."/>
            <person name="Roberts R.J."/>
            <person name="Morgan R.D."/>
        </authorList>
    </citation>
    <scope>NUCLEOTIDE SEQUENCE [LARGE SCALE GENOMIC DNA]</scope>
    <source>
        <strain evidence="10 11">NEB 479</strain>
    </source>
</reference>
<evidence type="ECO:0000256" key="8">
    <source>
        <dbReference type="SAM" id="MobiDB-lite"/>
    </source>
</evidence>
<protein>
    <recommendedName>
        <fullName evidence="7">Coproporphyrinogen III oxidase</fullName>
        <ecNumber evidence="7">1.3.3.15</ecNumber>
    </recommendedName>
</protein>
<dbReference type="Proteomes" id="UP000253744">
    <property type="component" value="Chromosome"/>
</dbReference>
<gene>
    <name evidence="10" type="primary">hemG</name>
    <name evidence="10" type="ORF">DVJ83_05475</name>
</gene>
<evidence type="ECO:0000256" key="6">
    <source>
        <dbReference type="ARBA" id="ARBA00023133"/>
    </source>
</evidence>
<comment type="catalytic activity">
    <reaction evidence="7">
        <text>coproporphyrinogen III + 3 O2 = coproporphyrin III + 3 H2O2</text>
        <dbReference type="Rhea" id="RHEA:43436"/>
        <dbReference type="ChEBI" id="CHEBI:15379"/>
        <dbReference type="ChEBI" id="CHEBI:16240"/>
        <dbReference type="ChEBI" id="CHEBI:57309"/>
        <dbReference type="ChEBI" id="CHEBI:131725"/>
        <dbReference type="EC" id="1.3.3.15"/>
    </reaction>
</comment>
<dbReference type="FunFam" id="1.10.3110.10:FF:000002">
    <property type="entry name" value="Protoporphyrinogen oxidase"/>
    <property type="match status" value="1"/>
</dbReference>
<dbReference type="Gene3D" id="1.10.3110.10">
    <property type="entry name" value="protoporphyrinogen ix oxidase, domain 3"/>
    <property type="match status" value="1"/>
</dbReference>
<evidence type="ECO:0000256" key="1">
    <source>
        <dbReference type="ARBA" id="ARBA00001974"/>
    </source>
</evidence>
<comment type="cofactor">
    <cofactor evidence="1 7">
        <name>FAD</name>
        <dbReference type="ChEBI" id="CHEBI:57692"/>
    </cofactor>
</comment>
<dbReference type="GO" id="GO:0004729">
    <property type="term" value="F:oxygen-dependent protoporphyrinogen oxidase activity"/>
    <property type="evidence" value="ECO:0007669"/>
    <property type="project" value="UniProtKB-UniRule"/>
</dbReference>
<feature type="compositionally biased region" description="Gly residues" evidence="8">
    <location>
        <begin position="8"/>
        <end position="19"/>
    </location>
</feature>
<dbReference type="UniPathway" id="UPA00252"/>
<evidence type="ECO:0000256" key="5">
    <source>
        <dbReference type="ARBA" id="ARBA00023002"/>
    </source>
</evidence>
<evidence type="ECO:0000313" key="10">
    <source>
        <dbReference type="EMBL" id="AXG98702.1"/>
    </source>
</evidence>
<dbReference type="InterPro" id="IPR004572">
    <property type="entry name" value="Protoporphyrinogen_oxidase"/>
</dbReference>
<name>A0A345IG80_9DEIO</name>
<dbReference type="EMBL" id="CP031158">
    <property type="protein sequence ID" value="AXG98702.1"/>
    <property type="molecule type" value="Genomic_DNA"/>
</dbReference>
<evidence type="ECO:0000256" key="4">
    <source>
        <dbReference type="ARBA" id="ARBA00022946"/>
    </source>
</evidence>
<feature type="region of interest" description="Disordered" evidence="8">
    <location>
        <begin position="1"/>
        <end position="27"/>
    </location>
</feature>
<sequence length="472" mass="50532">MPVASLFRGGGPEGVGGGKPPMTTQQNQLEQPPTIVVGAGMTGLAAAWELQQRGVPYVLLEAGDYFGGKVQSEPTEDGFLVEKAADAFILGKTWALELAHEVGLQEELIHPREDTKKLYFLRGGQLLDFPPNLKMFVPLDDESFLQSGVLSPEGLKRMLDEQHVPPRPPTDEDESLASFITRRFGEEAMNFIVPLAAGIYVANPHELSMKAAFPQFLALEQKYGSIIAGSRATPRVQGPIFGSFRGGMSTLANAVAEKLTGDVRLNTPVLAVHPDGVTVAGGEKIAGSGVILTTPAWYAAPMLRQSFPKASALVGELKANGSVAVILAYREGQFPRDMHLHGLQVAADEGIHMKAITVHSAKMHGRAPEGHVLVRVFFKDLEPQTACAEAVREVERLFGAQGEPLWHAYADWRGKNPAYQVGHLEHLARIRAALPPNVRVAGASYTGVGIPDCVNAGRTAARDVVAALGVAG</sequence>
<keyword evidence="4" id="KW-0809">Transit peptide</keyword>
<proteinExistence type="inferred from homology"/>
<dbReference type="AlphaFoldDB" id="A0A345IG80"/>
<dbReference type="GO" id="GO:0006783">
    <property type="term" value="P:heme biosynthetic process"/>
    <property type="evidence" value="ECO:0007669"/>
    <property type="project" value="UniProtKB-UniRule"/>
</dbReference>
<comment type="similarity">
    <text evidence="7">Belongs to the protoporphyrinogen/coproporphyrinogen oxidase family. Coproporphyrinogen III oxidase subfamily.</text>
</comment>
<evidence type="ECO:0000256" key="3">
    <source>
        <dbReference type="ARBA" id="ARBA00022827"/>
    </source>
</evidence>
<dbReference type="SUPFAM" id="SSF54373">
    <property type="entry name" value="FAD-linked reductases, C-terminal domain"/>
    <property type="match status" value="1"/>
</dbReference>
<keyword evidence="6 7" id="KW-0350">Heme biosynthesis</keyword>
<evidence type="ECO:0000259" key="9">
    <source>
        <dbReference type="Pfam" id="PF01593"/>
    </source>
</evidence>
<feature type="domain" description="Amine oxidase" evidence="9">
    <location>
        <begin position="41"/>
        <end position="464"/>
    </location>
</feature>
<dbReference type="STRING" id="1288484.GCA_000348665_01888"/>